<accession>A0ABS5NDL7</accession>
<keyword evidence="3" id="KW-0540">Nuclease</keyword>
<dbReference type="RefSeq" id="WP_212554120.1">
    <property type="nucleotide sequence ID" value="NZ_JAGXOE010000034.1"/>
</dbReference>
<dbReference type="Proteomes" id="UP000676853">
    <property type="component" value="Unassembled WGS sequence"/>
</dbReference>
<keyword evidence="3" id="KW-0255">Endonuclease</keyword>
<dbReference type="Gene3D" id="1.10.30.50">
    <property type="match status" value="1"/>
</dbReference>
<dbReference type="CDD" id="cd00085">
    <property type="entry name" value="HNHc"/>
    <property type="match status" value="1"/>
</dbReference>
<feature type="domain" description="HNH" evidence="2">
    <location>
        <begin position="31"/>
        <end position="90"/>
    </location>
</feature>
<dbReference type="InterPro" id="IPR003615">
    <property type="entry name" value="HNH_nuc"/>
</dbReference>
<proteinExistence type="predicted"/>
<dbReference type="EMBL" id="JAGXOE010000034">
    <property type="protein sequence ID" value="MBS4102401.1"/>
    <property type="molecule type" value="Genomic_DNA"/>
</dbReference>
<evidence type="ECO:0000256" key="1">
    <source>
        <dbReference type="SAM" id="MobiDB-lite"/>
    </source>
</evidence>
<evidence type="ECO:0000313" key="3">
    <source>
        <dbReference type="EMBL" id="MBS4102401.1"/>
    </source>
</evidence>
<organism evidence="3 4">
    <name type="scientific">Tsukamurella paurometabola</name>
    <name type="common">Corynebacterium paurometabolum</name>
    <dbReference type="NCBI Taxonomy" id="2061"/>
    <lineage>
        <taxon>Bacteria</taxon>
        <taxon>Bacillati</taxon>
        <taxon>Actinomycetota</taxon>
        <taxon>Actinomycetes</taxon>
        <taxon>Mycobacteriales</taxon>
        <taxon>Tsukamurellaceae</taxon>
        <taxon>Tsukamurella</taxon>
    </lineage>
</organism>
<sequence length="103" mass="11431">MAASSGRSSRRWKEVIRPRVLRNAIDNAIPCPGCGVFFTEEDLLRTKEDPLSMEADHIVPLSHLGPNDPRREAMSNLRAMHKHCNSRRGDAAVGPENPTGGDW</sequence>
<reference evidence="3 4" key="1">
    <citation type="submission" date="2021-04" db="EMBL/GenBank/DDBJ databases">
        <title>Whole genome sequence analysis of a thiophenic sulfur metabolizing bacteria.</title>
        <authorList>
            <person name="Akhtar N."/>
            <person name="Akram J."/>
            <person name="Aslam A."/>
        </authorList>
    </citation>
    <scope>NUCLEOTIDE SEQUENCE [LARGE SCALE GENOMIC DNA]</scope>
    <source>
        <strain evidence="3 4">3OW</strain>
    </source>
</reference>
<comment type="caution">
    <text evidence="3">The sequence shown here is derived from an EMBL/GenBank/DDBJ whole genome shotgun (WGS) entry which is preliminary data.</text>
</comment>
<gene>
    <name evidence="3" type="ORF">KFZ73_14280</name>
</gene>
<keyword evidence="3" id="KW-0378">Hydrolase</keyword>
<dbReference type="Pfam" id="PF01844">
    <property type="entry name" value="HNH"/>
    <property type="match status" value="1"/>
</dbReference>
<name>A0ABS5NDL7_TSUPA</name>
<protein>
    <submittedName>
        <fullName evidence="3">HNH endonuclease</fullName>
    </submittedName>
</protein>
<feature type="region of interest" description="Disordered" evidence="1">
    <location>
        <begin position="84"/>
        <end position="103"/>
    </location>
</feature>
<evidence type="ECO:0000259" key="2">
    <source>
        <dbReference type="Pfam" id="PF01844"/>
    </source>
</evidence>
<keyword evidence="4" id="KW-1185">Reference proteome</keyword>
<dbReference type="GO" id="GO:0004519">
    <property type="term" value="F:endonuclease activity"/>
    <property type="evidence" value="ECO:0007669"/>
    <property type="project" value="UniProtKB-KW"/>
</dbReference>
<dbReference type="InterPro" id="IPR002711">
    <property type="entry name" value="HNH"/>
</dbReference>
<evidence type="ECO:0000313" key="4">
    <source>
        <dbReference type="Proteomes" id="UP000676853"/>
    </source>
</evidence>